<dbReference type="EMBL" id="JAAIUW010000008">
    <property type="protein sequence ID" value="KAF7821390.1"/>
    <property type="molecule type" value="Genomic_DNA"/>
</dbReference>
<gene>
    <name evidence="2" type="ORF">G2W53_026845</name>
</gene>
<keyword evidence="3" id="KW-1185">Reference proteome</keyword>
<reference evidence="2" key="1">
    <citation type="submission" date="2020-09" db="EMBL/GenBank/DDBJ databases">
        <title>Genome-Enabled Discovery of Anthraquinone Biosynthesis in Senna tora.</title>
        <authorList>
            <person name="Kang S.-H."/>
            <person name="Pandey R.P."/>
            <person name="Lee C.-M."/>
            <person name="Sim J.-S."/>
            <person name="Jeong J.-T."/>
            <person name="Choi B.-S."/>
            <person name="Jung M."/>
            <person name="Ginzburg D."/>
            <person name="Zhao K."/>
            <person name="Won S.Y."/>
            <person name="Oh T.-J."/>
            <person name="Yu Y."/>
            <person name="Kim N.-H."/>
            <person name="Lee O.R."/>
            <person name="Lee T.-H."/>
            <person name="Bashyal P."/>
            <person name="Kim T.-S."/>
            <person name="Lee W.-H."/>
            <person name="Kawkins C."/>
            <person name="Kim C.-K."/>
            <person name="Kim J.S."/>
            <person name="Ahn B.O."/>
            <person name="Rhee S.Y."/>
            <person name="Sohng J.K."/>
        </authorList>
    </citation>
    <scope>NUCLEOTIDE SEQUENCE</scope>
    <source>
        <tissue evidence="2">Leaf</tissue>
    </source>
</reference>
<feature type="region of interest" description="Disordered" evidence="1">
    <location>
        <begin position="94"/>
        <end position="118"/>
    </location>
</feature>
<name>A0A834WFH1_9FABA</name>
<proteinExistence type="predicted"/>
<comment type="caution">
    <text evidence="2">The sequence shown here is derived from an EMBL/GenBank/DDBJ whole genome shotgun (WGS) entry which is preliminary data.</text>
</comment>
<protein>
    <submittedName>
        <fullName evidence="2">Uncharacterized protein</fullName>
    </submittedName>
</protein>
<evidence type="ECO:0000256" key="1">
    <source>
        <dbReference type="SAM" id="MobiDB-lite"/>
    </source>
</evidence>
<dbReference type="Proteomes" id="UP000634136">
    <property type="component" value="Unassembled WGS sequence"/>
</dbReference>
<sequence length="118" mass="13308">MLGPTKGSKRYILRSDMNATARIWLILVASNIKPSKYLTKISRKTVLLLYLLMTNQHVKLEVIIHKSLYDTDAKLKPKQLLDYKRVGKVRVDPDDPCTSEAQAHPTAEASSKLVAAKF</sequence>
<organism evidence="2 3">
    <name type="scientific">Senna tora</name>
    <dbReference type="NCBI Taxonomy" id="362788"/>
    <lineage>
        <taxon>Eukaryota</taxon>
        <taxon>Viridiplantae</taxon>
        <taxon>Streptophyta</taxon>
        <taxon>Embryophyta</taxon>
        <taxon>Tracheophyta</taxon>
        <taxon>Spermatophyta</taxon>
        <taxon>Magnoliopsida</taxon>
        <taxon>eudicotyledons</taxon>
        <taxon>Gunneridae</taxon>
        <taxon>Pentapetalae</taxon>
        <taxon>rosids</taxon>
        <taxon>fabids</taxon>
        <taxon>Fabales</taxon>
        <taxon>Fabaceae</taxon>
        <taxon>Caesalpinioideae</taxon>
        <taxon>Cassia clade</taxon>
        <taxon>Senna</taxon>
    </lineage>
</organism>
<accession>A0A834WFH1</accession>
<dbReference type="AlphaFoldDB" id="A0A834WFH1"/>
<evidence type="ECO:0000313" key="2">
    <source>
        <dbReference type="EMBL" id="KAF7821390.1"/>
    </source>
</evidence>
<evidence type="ECO:0000313" key="3">
    <source>
        <dbReference type="Proteomes" id="UP000634136"/>
    </source>
</evidence>